<dbReference type="RefSeq" id="WP_136547194.1">
    <property type="nucleotide sequence ID" value="NZ_CP031093.1"/>
</dbReference>
<name>A0A4P7XF45_9ALTE</name>
<feature type="transmembrane region" description="Helical" evidence="1">
    <location>
        <begin position="71"/>
        <end position="88"/>
    </location>
</feature>
<accession>A0A4P7XF45</accession>
<feature type="transmembrane region" description="Helical" evidence="1">
    <location>
        <begin position="189"/>
        <end position="210"/>
    </location>
</feature>
<evidence type="ECO:0000313" key="2">
    <source>
        <dbReference type="EMBL" id="QCF25193.1"/>
    </source>
</evidence>
<dbReference type="Proteomes" id="UP000298049">
    <property type="component" value="Chromosome"/>
</dbReference>
<sequence>MKALAQFVMRGPAQAVGVAALTSALPLLFWVSAAVVALVVLRVGVSGGLNVALWAILPALGWTLVGQDPTGLSVLLGATAMAMVLRSTASWERTLCAGAGVSLLLGLLVPLVLPGLFDQLVQVGAEVLQRFDPETGDLQGAELEAVARNIMLASLAVSQFAIAIASVMLGRSWQAKLYNPGGFGREFQAFRLSWPVAAGLAVLMVLLPMLGFSSLLSVSILGTPLVLGGVALVHGVVNARGLSGGWLVGFYLLILVLGPSLLLLLVLLAIIDSWVDIRSRIRPSNP</sequence>
<feature type="transmembrane region" description="Helical" evidence="1">
    <location>
        <begin position="95"/>
        <end position="117"/>
    </location>
</feature>
<feature type="transmembrane region" description="Helical" evidence="1">
    <location>
        <begin position="15"/>
        <end position="41"/>
    </location>
</feature>
<protein>
    <recommendedName>
        <fullName evidence="4">DUF2232 domain-containing protein</fullName>
    </recommendedName>
</protein>
<evidence type="ECO:0000256" key="1">
    <source>
        <dbReference type="SAM" id="Phobius"/>
    </source>
</evidence>
<keyword evidence="1" id="KW-0472">Membrane</keyword>
<keyword evidence="3" id="KW-1185">Reference proteome</keyword>
<feature type="transmembrane region" description="Helical" evidence="1">
    <location>
        <begin position="150"/>
        <end position="169"/>
    </location>
</feature>
<evidence type="ECO:0008006" key="4">
    <source>
        <dbReference type="Google" id="ProtNLM"/>
    </source>
</evidence>
<dbReference type="OrthoDB" id="5659946at2"/>
<evidence type="ECO:0000313" key="3">
    <source>
        <dbReference type="Proteomes" id="UP000298049"/>
    </source>
</evidence>
<feature type="transmembrane region" description="Helical" evidence="1">
    <location>
        <begin position="216"/>
        <end position="237"/>
    </location>
</feature>
<reference evidence="2 3" key="1">
    <citation type="submission" date="2018-07" db="EMBL/GenBank/DDBJ databases">
        <title>Marsedoiliclastica nanhaica gen. nov. sp. nov., a novel marine hydrocarbonoclastic bacterium isolated from an in-situ enriched hydrocarbon-degrading consortium in deep-sea sediment.</title>
        <authorList>
            <person name="Dong C."/>
            <person name="Ma T."/>
            <person name="Liu R."/>
            <person name="Shao Z."/>
        </authorList>
    </citation>
    <scope>NUCLEOTIDE SEQUENCE [LARGE SCALE GENOMIC DNA]</scope>
    <source>
        <strain evidence="3">soil36-7</strain>
    </source>
</reference>
<dbReference type="KEGG" id="hmi:soil367_04195"/>
<feature type="transmembrane region" description="Helical" evidence="1">
    <location>
        <begin position="249"/>
        <end position="271"/>
    </location>
</feature>
<keyword evidence="1" id="KW-0812">Transmembrane</keyword>
<keyword evidence="1" id="KW-1133">Transmembrane helix</keyword>
<gene>
    <name evidence="2" type="ORF">soil367_04195</name>
</gene>
<proteinExistence type="predicted"/>
<dbReference type="AlphaFoldDB" id="A0A4P7XF45"/>
<dbReference type="EMBL" id="CP031093">
    <property type="protein sequence ID" value="QCF25193.1"/>
    <property type="molecule type" value="Genomic_DNA"/>
</dbReference>
<feature type="transmembrane region" description="Helical" evidence="1">
    <location>
        <begin position="48"/>
        <end position="65"/>
    </location>
</feature>
<organism evidence="2 3">
    <name type="scientific">Hydrocarboniclastica marina</name>
    <dbReference type="NCBI Taxonomy" id="2259620"/>
    <lineage>
        <taxon>Bacteria</taxon>
        <taxon>Pseudomonadati</taxon>
        <taxon>Pseudomonadota</taxon>
        <taxon>Gammaproteobacteria</taxon>
        <taxon>Alteromonadales</taxon>
        <taxon>Alteromonadaceae</taxon>
        <taxon>Hydrocarboniclastica</taxon>
    </lineage>
</organism>